<organism evidence="1 2">
    <name type="scientific">Rhizobium ruizarguesonis</name>
    <dbReference type="NCBI Taxonomy" id="2081791"/>
    <lineage>
        <taxon>Bacteria</taxon>
        <taxon>Pseudomonadati</taxon>
        <taxon>Pseudomonadota</taxon>
        <taxon>Alphaproteobacteria</taxon>
        <taxon>Hyphomicrobiales</taxon>
        <taxon>Rhizobiaceae</taxon>
        <taxon>Rhizobium/Agrobacterium group</taxon>
        <taxon>Rhizobium</taxon>
    </lineage>
</organism>
<proteinExistence type="predicted"/>
<evidence type="ECO:0000313" key="2">
    <source>
        <dbReference type="Proteomes" id="UP000078465"/>
    </source>
</evidence>
<protein>
    <submittedName>
        <fullName evidence="1">Chloride channel protein</fullName>
    </submittedName>
</protein>
<name>A0ACD5EQH1_9HYPH</name>
<evidence type="ECO:0000313" key="1">
    <source>
        <dbReference type="EMBL" id="XKM41352.1"/>
    </source>
</evidence>
<gene>
    <name evidence="1" type="ORF">A4U53_011685</name>
</gene>
<dbReference type="EMBL" id="CP171853">
    <property type="protein sequence ID" value="XKM41352.1"/>
    <property type="molecule type" value="Genomic_DNA"/>
</dbReference>
<accession>A0ACD5EQH1</accession>
<reference evidence="1" key="1">
    <citation type="submission" date="2024-10" db="EMBL/GenBank/DDBJ databases">
        <title>Strain of Rhizobium-related bacteria isolated fromm roots of Vavilovia formosa.</title>
        <authorList>
            <person name="Kimeklis A."/>
            <person name="Afonin A."/>
        </authorList>
    </citation>
    <scope>NUCLEOTIDE SEQUENCE</scope>
    <source>
        <strain evidence="1">Vaf-46</strain>
    </source>
</reference>
<sequence length="130" mass="13647">MQLGGSIASAFGNIFKLERADIRILLMAGVAAGFGAVFGTPIAGAIFALEVLTIGRMQYEALIPCLMAAIAGDWTCHAWESSTLTIPSLTCQAAPRPSVFTSMRCCLSKSASPELRLGLRPGSSPKSRIS</sequence>
<dbReference type="Proteomes" id="UP000078465">
    <property type="component" value="Chromosome"/>
</dbReference>